<name>A0A402AKM4_9CHLR</name>
<dbReference type="AlphaFoldDB" id="A0A402AKM4"/>
<dbReference type="GO" id="GO:0030170">
    <property type="term" value="F:pyridoxal phosphate binding"/>
    <property type="evidence" value="ECO:0007669"/>
    <property type="project" value="InterPro"/>
</dbReference>
<reference evidence="3" key="1">
    <citation type="submission" date="2018-12" db="EMBL/GenBank/DDBJ databases">
        <title>Tengunoibacter tsumagoiensis gen. nov., sp. nov., Dictyobacter kobayashii sp. nov., D. alpinus sp. nov., and D. joshuensis sp. nov. and description of Dictyobacteraceae fam. nov. within the order Ktedonobacterales isolated from Tengu-no-mugimeshi.</title>
        <authorList>
            <person name="Wang C.M."/>
            <person name="Zheng Y."/>
            <person name="Sakai Y."/>
            <person name="Toyoda A."/>
            <person name="Minakuchi Y."/>
            <person name="Abe K."/>
            <person name="Yokota A."/>
            <person name="Yabe S."/>
        </authorList>
    </citation>
    <scope>NUCLEOTIDE SEQUENCE [LARGE SCALE GENOMIC DNA]</scope>
    <source>
        <strain evidence="3">Uno11</strain>
    </source>
</reference>
<proteinExistence type="predicted"/>
<feature type="domain" description="MOSC" evidence="1">
    <location>
        <begin position="1"/>
        <end position="76"/>
    </location>
</feature>
<dbReference type="Gene3D" id="2.40.33.20">
    <property type="entry name" value="PK beta-barrel domain-like"/>
    <property type="match status" value="1"/>
</dbReference>
<dbReference type="Proteomes" id="UP000287188">
    <property type="component" value="Unassembled WGS sequence"/>
</dbReference>
<dbReference type="RefSeq" id="WP_218031871.1">
    <property type="nucleotide sequence ID" value="NZ_BIFS01000001.1"/>
</dbReference>
<dbReference type="PANTHER" id="PTHR30212">
    <property type="entry name" value="PROTEIN YIIM"/>
    <property type="match status" value="1"/>
</dbReference>
<dbReference type="GO" id="GO:0003824">
    <property type="term" value="F:catalytic activity"/>
    <property type="evidence" value="ECO:0007669"/>
    <property type="project" value="InterPro"/>
</dbReference>
<dbReference type="GO" id="GO:0030151">
    <property type="term" value="F:molybdenum ion binding"/>
    <property type="evidence" value="ECO:0007669"/>
    <property type="project" value="InterPro"/>
</dbReference>
<dbReference type="Pfam" id="PF03473">
    <property type="entry name" value="MOSC"/>
    <property type="match status" value="1"/>
</dbReference>
<organism evidence="2 3">
    <name type="scientific">Dictyobacter kobayashii</name>
    <dbReference type="NCBI Taxonomy" id="2014872"/>
    <lineage>
        <taxon>Bacteria</taxon>
        <taxon>Bacillati</taxon>
        <taxon>Chloroflexota</taxon>
        <taxon>Ktedonobacteria</taxon>
        <taxon>Ktedonobacterales</taxon>
        <taxon>Dictyobacteraceae</taxon>
        <taxon>Dictyobacter</taxon>
    </lineage>
</organism>
<evidence type="ECO:0000313" key="3">
    <source>
        <dbReference type="Proteomes" id="UP000287188"/>
    </source>
</evidence>
<protein>
    <recommendedName>
        <fullName evidence="1">MOSC domain-containing protein</fullName>
    </recommendedName>
</protein>
<accession>A0A402AKM4</accession>
<dbReference type="PANTHER" id="PTHR30212:SF2">
    <property type="entry name" value="PROTEIN YIIM"/>
    <property type="match status" value="1"/>
</dbReference>
<dbReference type="InterPro" id="IPR052353">
    <property type="entry name" value="Benzoxazolinone_Detox_Enz"/>
</dbReference>
<dbReference type="PROSITE" id="PS51340">
    <property type="entry name" value="MOSC"/>
    <property type="match status" value="1"/>
</dbReference>
<dbReference type="InterPro" id="IPR005302">
    <property type="entry name" value="MoCF_Sase_C"/>
</dbReference>
<evidence type="ECO:0000313" key="2">
    <source>
        <dbReference type="EMBL" id="GCE19671.1"/>
    </source>
</evidence>
<dbReference type="EMBL" id="BIFS01000001">
    <property type="protein sequence ID" value="GCE19671.1"/>
    <property type="molecule type" value="Genomic_DNA"/>
</dbReference>
<gene>
    <name evidence="2" type="ORF">KDK_34710</name>
</gene>
<dbReference type="SUPFAM" id="SSF50800">
    <property type="entry name" value="PK beta-barrel domain-like"/>
    <property type="match status" value="1"/>
</dbReference>
<comment type="caution">
    <text evidence="2">The sequence shown here is derived from an EMBL/GenBank/DDBJ whole genome shotgun (WGS) entry which is preliminary data.</text>
</comment>
<keyword evidence="3" id="KW-1185">Reference proteome</keyword>
<sequence>MTIDGISDGWVRNGDHFRIGSVELRVTRPRIPCFKLANKLERPDMMKLFLDSGRSGFYFAVVQEGEIAPGDTLQLVKRAEQSLTIREILALVREPEDVEAMQIAIGLDGIGPHLRTLFERNIAKRQA</sequence>
<dbReference type="InterPro" id="IPR011037">
    <property type="entry name" value="Pyrv_Knase-like_insert_dom_sf"/>
</dbReference>
<evidence type="ECO:0000259" key="1">
    <source>
        <dbReference type="PROSITE" id="PS51340"/>
    </source>
</evidence>